<keyword evidence="2" id="KW-1185">Reference proteome</keyword>
<organism evidence="1 2">
    <name type="scientific">Penicillium oxalicum (strain 114-2 / CGMCC 5302)</name>
    <name type="common">Penicillium decumbens</name>
    <dbReference type="NCBI Taxonomy" id="933388"/>
    <lineage>
        <taxon>Eukaryota</taxon>
        <taxon>Fungi</taxon>
        <taxon>Dikarya</taxon>
        <taxon>Ascomycota</taxon>
        <taxon>Pezizomycotina</taxon>
        <taxon>Eurotiomycetes</taxon>
        <taxon>Eurotiomycetidae</taxon>
        <taxon>Eurotiales</taxon>
        <taxon>Aspergillaceae</taxon>
        <taxon>Penicillium</taxon>
    </lineage>
</organism>
<gene>
    <name evidence="1" type="ORF">PDE_04390</name>
</gene>
<dbReference type="AlphaFoldDB" id="S7ZL84"/>
<protein>
    <submittedName>
        <fullName evidence="1">Uncharacterized protein</fullName>
    </submittedName>
</protein>
<evidence type="ECO:0000313" key="1">
    <source>
        <dbReference type="EMBL" id="EPS29441.1"/>
    </source>
</evidence>
<evidence type="ECO:0000313" key="2">
    <source>
        <dbReference type="Proteomes" id="UP000019376"/>
    </source>
</evidence>
<dbReference type="EMBL" id="KB644411">
    <property type="protein sequence ID" value="EPS29441.1"/>
    <property type="molecule type" value="Genomic_DNA"/>
</dbReference>
<sequence length="139" mass="15604">MSPCKVVAYHTWENMVEERIAVSGEAIDETISYSQATVTLKCQGWSHAWVSLGRHVVIKRPISPAEIGTYINFHGNMTERRMIFIVGDLRGDKPDTVRKRKVRNPADDSMEKNALGHHMIVAGSDLGKHLERARSLVPP</sequence>
<reference evidence="1 2" key="1">
    <citation type="journal article" date="2013" name="PLoS ONE">
        <title>Genomic and secretomic analyses reveal unique features of the lignocellulolytic enzyme system of Penicillium decumbens.</title>
        <authorList>
            <person name="Liu G."/>
            <person name="Zhang L."/>
            <person name="Wei X."/>
            <person name="Zou G."/>
            <person name="Qin Y."/>
            <person name="Ma L."/>
            <person name="Li J."/>
            <person name="Zheng H."/>
            <person name="Wang S."/>
            <person name="Wang C."/>
            <person name="Xun L."/>
            <person name="Zhao G.-P."/>
            <person name="Zhou Z."/>
            <person name="Qu Y."/>
        </authorList>
    </citation>
    <scope>NUCLEOTIDE SEQUENCE [LARGE SCALE GENOMIC DNA]</scope>
    <source>
        <strain evidence="2">114-2 / CGMCC 5302</strain>
    </source>
</reference>
<name>S7ZL84_PENO1</name>
<accession>S7ZL84</accession>
<dbReference type="Proteomes" id="UP000019376">
    <property type="component" value="Unassembled WGS sequence"/>
</dbReference>
<dbReference type="HOGENOM" id="CLU_1845781_0_0_1"/>
<proteinExistence type="predicted"/>